<dbReference type="GO" id="GO:0006046">
    <property type="term" value="P:N-acetylglucosamine catabolic process"/>
    <property type="evidence" value="ECO:0007669"/>
    <property type="project" value="TreeGrafter"/>
</dbReference>
<dbReference type="EMBL" id="JABAEW010000067">
    <property type="protein sequence ID" value="NMD88947.1"/>
    <property type="molecule type" value="Genomic_DNA"/>
</dbReference>
<dbReference type="EC" id="3.5.1.25" evidence="9"/>
<evidence type="ECO:0000313" key="9">
    <source>
        <dbReference type="EMBL" id="NMD88947.1"/>
    </source>
</evidence>
<feature type="active site" description="Proton donor/acceptor" evidence="6">
    <location>
        <position position="270"/>
    </location>
</feature>
<dbReference type="Proteomes" id="UP000576225">
    <property type="component" value="Unassembled WGS sequence"/>
</dbReference>
<evidence type="ECO:0000256" key="3">
    <source>
        <dbReference type="ARBA" id="ARBA00022801"/>
    </source>
</evidence>
<dbReference type="InterPro" id="IPR011059">
    <property type="entry name" value="Metal-dep_hydrolase_composite"/>
</dbReference>
<dbReference type="PIRSF" id="PIRSF038994">
    <property type="entry name" value="NagA"/>
    <property type="match status" value="1"/>
</dbReference>
<keyword evidence="4 5" id="KW-0119">Carbohydrate metabolism</keyword>
<keyword evidence="3 5" id="KW-0378">Hydrolase</keyword>
<evidence type="ECO:0000256" key="7">
    <source>
        <dbReference type="PIRSR" id="PIRSR038994-3"/>
    </source>
</evidence>
<comment type="cofactor">
    <cofactor evidence="7">
        <name>a divalent metal cation</name>
        <dbReference type="ChEBI" id="CHEBI:60240"/>
    </cofactor>
    <text evidence="7">Binds 1 divalent metal cation per subunit.</text>
</comment>
<evidence type="ECO:0000259" key="8">
    <source>
        <dbReference type="Pfam" id="PF01979"/>
    </source>
</evidence>
<name>A0A848B418_9BACT</name>
<dbReference type="GO" id="GO:0008448">
    <property type="term" value="F:N-acetylglucosamine-6-phosphate deacetylase activity"/>
    <property type="evidence" value="ECO:0007669"/>
    <property type="project" value="UniProtKB-EC"/>
</dbReference>
<dbReference type="InterPro" id="IPR006680">
    <property type="entry name" value="Amidohydro-rel"/>
</dbReference>
<feature type="domain" description="Amidohydrolase-related" evidence="8">
    <location>
        <begin position="52"/>
        <end position="375"/>
    </location>
</feature>
<dbReference type="SUPFAM" id="SSF51338">
    <property type="entry name" value="Composite domain of metallo-dependent hydrolases"/>
    <property type="match status" value="1"/>
</dbReference>
<dbReference type="AlphaFoldDB" id="A0A848B418"/>
<comment type="similarity">
    <text evidence="1 5">Belongs to the metallo-dependent hydrolases superfamily. NagA family.</text>
</comment>
<dbReference type="RefSeq" id="WP_168963925.1">
    <property type="nucleotide sequence ID" value="NZ_DBFOHU010000081.1"/>
</dbReference>
<accession>A0A848B418</accession>
<dbReference type="Gene3D" id="3.20.20.140">
    <property type="entry name" value="Metal-dependent hydrolases"/>
    <property type="match status" value="1"/>
</dbReference>
<evidence type="ECO:0000256" key="2">
    <source>
        <dbReference type="ARBA" id="ARBA00022723"/>
    </source>
</evidence>
<dbReference type="PANTHER" id="PTHR11113">
    <property type="entry name" value="N-ACETYLGLUCOSAMINE-6-PHOSPHATE DEACETYLASE"/>
    <property type="match status" value="1"/>
</dbReference>
<feature type="binding site" evidence="7">
    <location>
        <position position="127"/>
    </location>
    <ligand>
        <name>Zn(2+)</name>
        <dbReference type="ChEBI" id="CHEBI:29105"/>
    </ligand>
</feature>
<sequence length="379" mass="40332">MKTLIKNCRLVSPDLDLADASILIEAGKIAGIFTASSLPAADRTVDAAGLTAMPGFVDVHCHGRNNFDFCDALVDGVNTIAREKLAEGVTTLLPTTLTLPEADLAATLKSVAAYDGRGCKLPGVHLEGPFINPKCTGAQNPAFVRKPDVEEVKRLNAIYPVLKVSFAVEEEGGDRLCEELRNLGITPSCVHSAANYSQFKAGYAKGLRNLSHFCNQMTPLHHRDIGLVGAGLLNDGVFIEFICDKLHISPDMIALVFKVKDAGHIQLISDAMRASGMPNGEYTLGGLPVIVQGGAARLKEGGALAGSTLQIMDALRNVAEITSLPLKELVKSTSFAQAQALGLPGIGKLEPGYQADIVLLTREFKVSKTLVDGEIRYEA</sequence>
<proteinExistence type="inferred from homology"/>
<protein>
    <submittedName>
        <fullName evidence="9">N-acetylglucosamine-6-phosphate deacetylase</fullName>
        <ecNumber evidence="9">3.5.1.25</ecNumber>
    </submittedName>
</protein>
<keyword evidence="2 7" id="KW-0479">Metal-binding</keyword>
<gene>
    <name evidence="9" type="primary">nagA</name>
    <name evidence="9" type="ORF">HF882_20390</name>
</gene>
<feature type="binding site" evidence="7">
    <location>
        <position position="191"/>
    </location>
    <ligand>
        <name>Zn(2+)</name>
        <dbReference type="ChEBI" id="CHEBI:29105"/>
    </ligand>
</feature>
<reference evidence="9 10" key="1">
    <citation type="submission" date="2020-04" db="EMBL/GenBank/DDBJ databases">
        <authorList>
            <person name="Hitch T.C.A."/>
            <person name="Wylensek D."/>
            <person name="Clavel T."/>
        </authorList>
    </citation>
    <scope>NUCLEOTIDE SEQUENCE [LARGE SCALE GENOMIC DNA]</scope>
    <source>
        <strain evidence="9 10">COR2-253-APC-1A</strain>
    </source>
</reference>
<feature type="binding site" evidence="7">
    <location>
        <position position="212"/>
    </location>
    <ligand>
        <name>Zn(2+)</name>
        <dbReference type="ChEBI" id="CHEBI:29105"/>
    </ligand>
</feature>
<dbReference type="PANTHER" id="PTHR11113:SF14">
    <property type="entry name" value="N-ACETYLGLUCOSAMINE-6-PHOSPHATE DEACETYLASE"/>
    <property type="match status" value="1"/>
</dbReference>
<evidence type="ECO:0000256" key="4">
    <source>
        <dbReference type="ARBA" id="ARBA00023277"/>
    </source>
</evidence>
<organism evidence="9 10">
    <name type="scientific">Victivallis vadensis</name>
    <dbReference type="NCBI Taxonomy" id="172901"/>
    <lineage>
        <taxon>Bacteria</taxon>
        <taxon>Pseudomonadati</taxon>
        <taxon>Lentisphaerota</taxon>
        <taxon>Lentisphaeria</taxon>
        <taxon>Victivallales</taxon>
        <taxon>Victivallaceae</taxon>
        <taxon>Victivallis</taxon>
    </lineage>
</organism>
<dbReference type="CDD" id="cd00854">
    <property type="entry name" value="NagA"/>
    <property type="match status" value="1"/>
</dbReference>
<evidence type="ECO:0000256" key="1">
    <source>
        <dbReference type="ARBA" id="ARBA00010716"/>
    </source>
</evidence>
<evidence type="ECO:0000256" key="5">
    <source>
        <dbReference type="PIRNR" id="PIRNR038994"/>
    </source>
</evidence>
<dbReference type="InterPro" id="IPR032466">
    <property type="entry name" value="Metal_Hydrolase"/>
</dbReference>
<evidence type="ECO:0000313" key="10">
    <source>
        <dbReference type="Proteomes" id="UP000576225"/>
    </source>
</evidence>
<dbReference type="Pfam" id="PF01979">
    <property type="entry name" value="Amidohydro_1"/>
    <property type="match status" value="1"/>
</dbReference>
<dbReference type="SUPFAM" id="SSF51556">
    <property type="entry name" value="Metallo-dependent hydrolases"/>
    <property type="match status" value="1"/>
</dbReference>
<comment type="caution">
    <text evidence="9">The sequence shown here is derived from an EMBL/GenBank/DDBJ whole genome shotgun (WGS) entry which is preliminary data.</text>
</comment>
<dbReference type="Gene3D" id="2.30.40.10">
    <property type="entry name" value="Urease, subunit C, domain 1"/>
    <property type="match status" value="1"/>
</dbReference>
<dbReference type="NCBIfam" id="TIGR00221">
    <property type="entry name" value="nagA"/>
    <property type="match status" value="1"/>
</dbReference>
<evidence type="ECO:0000256" key="6">
    <source>
        <dbReference type="PIRSR" id="PIRSR038994-1"/>
    </source>
</evidence>
<dbReference type="InterPro" id="IPR003764">
    <property type="entry name" value="GlcNAc_6-P_deAcase"/>
</dbReference>
<dbReference type="GO" id="GO:0046872">
    <property type="term" value="F:metal ion binding"/>
    <property type="evidence" value="ECO:0007669"/>
    <property type="project" value="UniProtKB-KW"/>
</dbReference>